<dbReference type="GO" id="GO:0051059">
    <property type="term" value="F:NF-kappaB binding"/>
    <property type="evidence" value="ECO:0007669"/>
    <property type="project" value="TreeGrafter"/>
</dbReference>
<evidence type="ECO:0000313" key="5">
    <source>
        <dbReference type="Proteomes" id="UP000321532"/>
    </source>
</evidence>
<dbReference type="GO" id="GO:0005829">
    <property type="term" value="C:cytosol"/>
    <property type="evidence" value="ECO:0007669"/>
    <property type="project" value="TreeGrafter"/>
</dbReference>
<dbReference type="SUPFAM" id="SSF48403">
    <property type="entry name" value="Ankyrin repeat"/>
    <property type="match status" value="1"/>
</dbReference>
<dbReference type="SMART" id="SM00248">
    <property type="entry name" value="ANK"/>
    <property type="match status" value="4"/>
</dbReference>
<dbReference type="Gene3D" id="1.25.40.20">
    <property type="entry name" value="Ankyrin repeat-containing domain"/>
    <property type="match status" value="2"/>
</dbReference>
<evidence type="ECO:0000256" key="3">
    <source>
        <dbReference type="PROSITE-ProRule" id="PRU00023"/>
    </source>
</evidence>
<dbReference type="EMBL" id="BJYS01000033">
    <property type="protein sequence ID" value="GEO06247.1"/>
    <property type="molecule type" value="Genomic_DNA"/>
</dbReference>
<dbReference type="InterPro" id="IPR051070">
    <property type="entry name" value="NF-kappa-B_inhibitor"/>
</dbReference>
<dbReference type="PROSITE" id="PS50088">
    <property type="entry name" value="ANK_REPEAT"/>
    <property type="match status" value="3"/>
</dbReference>
<dbReference type="Pfam" id="PF12796">
    <property type="entry name" value="Ank_2"/>
    <property type="match status" value="2"/>
</dbReference>
<dbReference type="PANTHER" id="PTHR46680">
    <property type="entry name" value="NF-KAPPA-B INHIBITOR ALPHA"/>
    <property type="match status" value="1"/>
</dbReference>
<feature type="repeat" description="ANK" evidence="3">
    <location>
        <begin position="130"/>
        <end position="162"/>
    </location>
</feature>
<reference evidence="4 5" key="1">
    <citation type="submission" date="2019-07" db="EMBL/GenBank/DDBJ databases">
        <title>Whole genome shotgun sequence of Adhaeribacter aerolatus NBRC 106133.</title>
        <authorList>
            <person name="Hosoyama A."/>
            <person name="Uohara A."/>
            <person name="Ohji S."/>
            <person name="Ichikawa N."/>
        </authorList>
    </citation>
    <scope>NUCLEOTIDE SEQUENCE [LARGE SCALE GENOMIC DNA]</scope>
    <source>
        <strain evidence="4 5">NBRC 106133</strain>
    </source>
</reference>
<accession>A0A512B379</accession>
<evidence type="ECO:0000256" key="1">
    <source>
        <dbReference type="ARBA" id="ARBA00022737"/>
    </source>
</evidence>
<name>A0A512B379_9BACT</name>
<keyword evidence="5" id="KW-1185">Reference proteome</keyword>
<evidence type="ECO:0000313" key="4">
    <source>
        <dbReference type="EMBL" id="GEO06247.1"/>
    </source>
</evidence>
<sequence>MSEAPILIDAVKAGDIAQVKNMLEAQPHLLQEAKGINGESLILLSVYHRQPDITQVLLAKSPDITIHEAAATGQLATVEKHLQEDQTAVNALSADGFTPLGLACFFNQPELAKLLIENGADVNAPSQNGLRVSPIHSAVAARNTELVKFLVDHGADINATQAGGYTALHAAAQNGDEELIKYLLEHMADINAMTESGKTPMELAIASGHDAAKWFSL</sequence>
<protein>
    <submittedName>
        <fullName evidence="4">Uncharacterized protein</fullName>
    </submittedName>
</protein>
<keyword evidence="2 3" id="KW-0040">ANK repeat</keyword>
<dbReference type="InterPro" id="IPR036770">
    <property type="entry name" value="Ankyrin_rpt-contain_sf"/>
</dbReference>
<dbReference type="GO" id="GO:0071356">
    <property type="term" value="P:cellular response to tumor necrosis factor"/>
    <property type="evidence" value="ECO:0007669"/>
    <property type="project" value="TreeGrafter"/>
</dbReference>
<evidence type="ECO:0000256" key="2">
    <source>
        <dbReference type="ARBA" id="ARBA00023043"/>
    </source>
</evidence>
<comment type="caution">
    <text evidence="4">The sequence shown here is derived from an EMBL/GenBank/DDBJ whole genome shotgun (WGS) entry which is preliminary data.</text>
</comment>
<dbReference type="InterPro" id="IPR002110">
    <property type="entry name" value="Ankyrin_rpt"/>
</dbReference>
<dbReference type="PROSITE" id="PS50297">
    <property type="entry name" value="ANK_REP_REGION"/>
    <property type="match status" value="3"/>
</dbReference>
<feature type="repeat" description="ANK" evidence="3">
    <location>
        <begin position="163"/>
        <end position="195"/>
    </location>
</feature>
<keyword evidence="1" id="KW-0677">Repeat</keyword>
<gene>
    <name evidence="4" type="ORF">AAE02nite_39110</name>
</gene>
<organism evidence="4 5">
    <name type="scientific">Adhaeribacter aerolatus</name>
    <dbReference type="NCBI Taxonomy" id="670289"/>
    <lineage>
        <taxon>Bacteria</taxon>
        <taxon>Pseudomonadati</taxon>
        <taxon>Bacteroidota</taxon>
        <taxon>Cytophagia</taxon>
        <taxon>Cytophagales</taxon>
        <taxon>Hymenobacteraceae</taxon>
        <taxon>Adhaeribacter</taxon>
    </lineage>
</organism>
<proteinExistence type="predicted"/>
<dbReference type="RefSeq" id="WP_170252650.1">
    <property type="nucleotide sequence ID" value="NZ_BJYS01000033.1"/>
</dbReference>
<feature type="repeat" description="ANK" evidence="3">
    <location>
        <begin position="95"/>
        <end position="127"/>
    </location>
</feature>
<dbReference type="PRINTS" id="PR01415">
    <property type="entry name" value="ANKYRIN"/>
</dbReference>
<dbReference type="Proteomes" id="UP000321532">
    <property type="component" value="Unassembled WGS sequence"/>
</dbReference>
<dbReference type="AlphaFoldDB" id="A0A512B379"/>
<dbReference type="PANTHER" id="PTHR46680:SF3">
    <property type="entry name" value="NF-KAPPA-B INHIBITOR CACTUS"/>
    <property type="match status" value="1"/>
</dbReference>